<keyword evidence="6 10" id="KW-0418">Kinase</keyword>
<dbReference type="InterPro" id="IPR027417">
    <property type="entry name" value="P-loop_NTPase"/>
</dbReference>
<dbReference type="PROSITE" id="PS50052">
    <property type="entry name" value="GUANYLATE_KINASE_2"/>
    <property type="match status" value="1"/>
</dbReference>
<keyword evidence="7" id="KW-0067">ATP-binding</keyword>
<evidence type="ECO:0000313" key="11">
    <source>
        <dbReference type="Proteomes" id="UP000800235"/>
    </source>
</evidence>
<proteinExistence type="inferred from homology"/>
<dbReference type="NCBIfam" id="TIGR03263">
    <property type="entry name" value="guanyl_kin"/>
    <property type="match status" value="1"/>
</dbReference>
<evidence type="ECO:0000259" key="9">
    <source>
        <dbReference type="PROSITE" id="PS50052"/>
    </source>
</evidence>
<dbReference type="PROSITE" id="PS00856">
    <property type="entry name" value="GUANYLATE_KINASE_1"/>
    <property type="match status" value="1"/>
</dbReference>
<dbReference type="Gene3D" id="3.40.50.300">
    <property type="entry name" value="P-loop containing nucleotide triphosphate hydrolases"/>
    <property type="match status" value="1"/>
</dbReference>
<keyword evidence="4" id="KW-0808">Transferase</keyword>
<name>A0A9P4NKP6_9PEZI</name>
<gene>
    <name evidence="10" type="ORF">EJ08DRAFT_411700</name>
</gene>
<evidence type="ECO:0000256" key="7">
    <source>
        <dbReference type="ARBA" id="ARBA00022840"/>
    </source>
</evidence>
<dbReference type="SUPFAM" id="SSF52540">
    <property type="entry name" value="P-loop containing nucleoside triphosphate hydrolases"/>
    <property type="match status" value="1"/>
</dbReference>
<keyword evidence="5" id="KW-0547">Nucleotide-binding</keyword>
<protein>
    <recommendedName>
        <fullName evidence="3">Guanylate kinase</fullName>
        <ecNumber evidence="2">2.7.4.8</ecNumber>
    </recommendedName>
    <alternativeName>
        <fullName evidence="8">GMP kinase</fullName>
    </alternativeName>
</protein>
<evidence type="ECO:0000256" key="2">
    <source>
        <dbReference type="ARBA" id="ARBA00012961"/>
    </source>
</evidence>
<comment type="similarity">
    <text evidence="1">Belongs to the guanylate kinase family.</text>
</comment>
<feature type="domain" description="Guanylate kinase-like" evidence="9">
    <location>
        <begin position="81"/>
        <end position="255"/>
    </location>
</feature>
<dbReference type="Pfam" id="PF00625">
    <property type="entry name" value="Guanylate_kin"/>
    <property type="match status" value="1"/>
</dbReference>
<sequence>MLRAHQKVITLPKYIISIPIPRVLSQSQSQPPTFLLPQVGGRNRYLSLPQRGPRTQTRNFHTFSITMAPPPPQTSSQKGGNAPIVISGPSGSGKSTMVKRLLKQYPDRFALSVSHTTRKPRDGEVDGEHYNFVTKEVFKAEVEKGNFIEHAQFGSNLYGTTFAAVSTIQSTGKTCILDIEMEGVKQMHKSHLKARYLFIEPPSVEVLEKRLRGRGTDSEDAVKERLSQAVKELEYAKVKGVHDRVVVNDELEKWWDGWLGVDGFG</sequence>
<dbReference type="InterPro" id="IPR008144">
    <property type="entry name" value="Guanylate_kin-like_dom"/>
</dbReference>
<dbReference type="SMART" id="SM00072">
    <property type="entry name" value="GuKc"/>
    <property type="match status" value="1"/>
</dbReference>
<dbReference type="InterPro" id="IPR020590">
    <property type="entry name" value="Guanylate_kinase_CS"/>
</dbReference>
<evidence type="ECO:0000256" key="1">
    <source>
        <dbReference type="ARBA" id="ARBA00005790"/>
    </source>
</evidence>
<organism evidence="10 11">
    <name type="scientific">Tothia fuscella</name>
    <dbReference type="NCBI Taxonomy" id="1048955"/>
    <lineage>
        <taxon>Eukaryota</taxon>
        <taxon>Fungi</taxon>
        <taxon>Dikarya</taxon>
        <taxon>Ascomycota</taxon>
        <taxon>Pezizomycotina</taxon>
        <taxon>Dothideomycetes</taxon>
        <taxon>Pleosporomycetidae</taxon>
        <taxon>Venturiales</taxon>
        <taxon>Cylindrosympodiaceae</taxon>
        <taxon>Tothia</taxon>
    </lineage>
</organism>
<evidence type="ECO:0000256" key="8">
    <source>
        <dbReference type="ARBA" id="ARBA00030128"/>
    </source>
</evidence>
<dbReference type="PANTHER" id="PTHR23117">
    <property type="entry name" value="GUANYLATE KINASE-RELATED"/>
    <property type="match status" value="1"/>
</dbReference>
<dbReference type="GO" id="GO:0005829">
    <property type="term" value="C:cytosol"/>
    <property type="evidence" value="ECO:0007669"/>
    <property type="project" value="TreeGrafter"/>
</dbReference>
<dbReference type="EC" id="2.7.4.8" evidence="2"/>
<reference evidence="10" key="1">
    <citation type="journal article" date="2020" name="Stud. Mycol.">
        <title>101 Dothideomycetes genomes: a test case for predicting lifestyles and emergence of pathogens.</title>
        <authorList>
            <person name="Haridas S."/>
            <person name="Albert R."/>
            <person name="Binder M."/>
            <person name="Bloem J."/>
            <person name="Labutti K."/>
            <person name="Salamov A."/>
            <person name="Andreopoulos B."/>
            <person name="Baker S."/>
            <person name="Barry K."/>
            <person name="Bills G."/>
            <person name="Bluhm B."/>
            <person name="Cannon C."/>
            <person name="Castanera R."/>
            <person name="Culley D."/>
            <person name="Daum C."/>
            <person name="Ezra D."/>
            <person name="Gonzalez J."/>
            <person name="Henrissat B."/>
            <person name="Kuo A."/>
            <person name="Liang C."/>
            <person name="Lipzen A."/>
            <person name="Lutzoni F."/>
            <person name="Magnuson J."/>
            <person name="Mondo S."/>
            <person name="Nolan M."/>
            <person name="Ohm R."/>
            <person name="Pangilinan J."/>
            <person name="Park H.-J."/>
            <person name="Ramirez L."/>
            <person name="Alfaro M."/>
            <person name="Sun H."/>
            <person name="Tritt A."/>
            <person name="Yoshinaga Y."/>
            <person name="Zwiers L.-H."/>
            <person name="Turgeon B."/>
            <person name="Goodwin S."/>
            <person name="Spatafora J."/>
            <person name="Crous P."/>
            <person name="Grigoriev I."/>
        </authorList>
    </citation>
    <scope>NUCLEOTIDE SEQUENCE</scope>
    <source>
        <strain evidence="10">CBS 130266</strain>
    </source>
</reference>
<dbReference type="OrthoDB" id="6334211at2759"/>
<evidence type="ECO:0000256" key="3">
    <source>
        <dbReference type="ARBA" id="ARBA00016296"/>
    </source>
</evidence>
<dbReference type="FunFam" id="3.30.63.10:FF:000002">
    <property type="entry name" value="Guanylate kinase 1"/>
    <property type="match status" value="1"/>
</dbReference>
<comment type="caution">
    <text evidence="10">The sequence shown here is derived from an EMBL/GenBank/DDBJ whole genome shotgun (WGS) entry which is preliminary data.</text>
</comment>
<dbReference type="PANTHER" id="PTHR23117:SF13">
    <property type="entry name" value="GUANYLATE KINASE"/>
    <property type="match status" value="1"/>
</dbReference>
<dbReference type="EMBL" id="MU007073">
    <property type="protein sequence ID" value="KAF2424868.1"/>
    <property type="molecule type" value="Genomic_DNA"/>
</dbReference>
<dbReference type="Proteomes" id="UP000800235">
    <property type="component" value="Unassembled WGS sequence"/>
</dbReference>
<dbReference type="GO" id="GO:0005524">
    <property type="term" value="F:ATP binding"/>
    <property type="evidence" value="ECO:0007669"/>
    <property type="project" value="UniProtKB-KW"/>
</dbReference>
<dbReference type="GO" id="GO:0004385">
    <property type="term" value="F:GMP kinase activity"/>
    <property type="evidence" value="ECO:0007669"/>
    <property type="project" value="UniProtKB-EC"/>
</dbReference>
<evidence type="ECO:0000256" key="4">
    <source>
        <dbReference type="ARBA" id="ARBA00022679"/>
    </source>
</evidence>
<evidence type="ECO:0000256" key="5">
    <source>
        <dbReference type="ARBA" id="ARBA00022741"/>
    </source>
</evidence>
<evidence type="ECO:0000313" key="10">
    <source>
        <dbReference type="EMBL" id="KAF2424868.1"/>
    </source>
</evidence>
<dbReference type="Gene3D" id="3.30.63.10">
    <property type="entry name" value="Guanylate Kinase phosphate binding domain"/>
    <property type="match status" value="1"/>
</dbReference>
<keyword evidence="11" id="KW-1185">Reference proteome</keyword>
<dbReference type="AlphaFoldDB" id="A0A9P4NKP6"/>
<accession>A0A9P4NKP6</accession>
<dbReference type="CDD" id="cd00071">
    <property type="entry name" value="GMPK"/>
    <property type="match status" value="1"/>
</dbReference>
<dbReference type="InterPro" id="IPR017665">
    <property type="entry name" value="Guanylate_kinase"/>
</dbReference>
<dbReference type="InterPro" id="IPR008145">
    <property type="entry name" value="GK/Ca_channel_bsu"/>
</dbReference>
<evidence type="ECO:0000256" key="6">
    <source>
        <dbReference type="ARBA" id="ARBA00022777"/>
    </source>
</evidence>
<dbReference type="FunFam" id="3.40.50.300:FF:000776">
    <property type="entry name" value="Guanylate kinase 2"/>
    <property type="match status" value="1"/>
</dbReference>